<reference evidence="1" key="1">
    <citation type="submission" date="2022-10" db="EMBL/GenBank/DDBJ databases">
        <title>Complete Genome of Trichothecium roseum strain YXFP-22015, a Plant Pathogen Isolated from Citrus.</title>
        <authorList>
            <person name="Wang Y."/>
            <person name="Zhu L."/>
        </authorList>
    </citation>
    <scope>NUCLEOTIDE SEQUENCE</scope>
    <source>
        <strain evidence="1">YXFP-22015</strain>
    </source>
</reference>
<accession>A0ACC0USQ8</accession>
<gene>
    <name evidence="1" type="ORF">N3K66_008439</name>
</gene>
<name>A0ACC0USQ8_9HYPO</name>
<keyword evidence="2" id="KW-1185">Reference proteome</keyword>
<protein>
    <submittedName>
        <fullName evidence="1">Uncharacterized protein</fullName>
    </submittedName>
</protein>
<dbReference type="EMBL" id="CM047948">
    <property type="protein sequence ID" value="KAI9896267.1"/>
    <property type="molecule type" value="Genomic_DNA"/>
</dbReference>
<proteinExistence type="predicted"/>
<evidence type="ECO:0000313" key="2">
    <source>
        <dbReference type="Proteomes" id="UP001163324"/>
    </source>
</evidence>
<organism evidence="1 2">
    <name type="scientific">Trichothecium roseum</name>
    <dbReference type="NCBI Taxonomy" id="47278"/>
    <lineage>
        <taxon>Eukaryota</taxon>
        <taxon>Fungi</taxon>
        <taxon>Dikarya</taxon>
        <taxon>Ascomycota</taxon>
        <taxon>Pezizomycotina</taxon>
        <taxon>Sordariomycetes</taxon>
        <taxon>Hypocreomycetidae</taxon>
        <taxon>Hypocreales</taxon>
        <taxon>Hypocreales incertae sedis</taxon>
        <taxon>Trichothecium</taxon>
    </lineage>
</organism>
<comment type="caution">
    <text evidence="1">The sequence shown here is derived from an EMBL/GenBank/DDBJ whole genome shotgun (WGS) entry which is preliminary data.</text>
</comment>
<sequence length="398" mass="43843">MSANHALVFGASGITGWAVVNQIVARGYPSPETFASVTALTNRPLSPEASQWPPSPKLDVVSGVDVLNPGGQAALEEEMGRRVGRIGDVTHVYFFAYVMDPDPEKEVSVNRTLLSRAVRAVEALSPNLRFVVLPTGTKAYGVHLLREGFPFSRDLPLKESLPRVPEPHASRMFYYGQCDEMEDMARGKSWGWCEVVPDVVVGFVPNNNVYSLAQWLGLYLSLVREIEGEGAEVVFPGTRRSWAALSNDASQDVLARAAIAASLRPGKAGSGERYNVADCARPRAWRDKWPVVCAYFGLKGTGPPEEEGAHGPDPAEVLAGNVERWREVEEKYGLVTGRVGNERSFGGFPVFIMRMFDFDRHLDVTKLHGLMGDEADDVDIKGAWYTAFDRYRKAKIIP</sequence>
<dbReference type="Proteomes" id="UP001163324">
    <property type="component" value="Chromosome 9"/>
</dbReference>
<evidence type="ECO:0000313" key="1">
    <source>
        <dbReference type="EMBL" id="KAI9896267.1"/>
    </source>
</evidence>